<dbReference type="InterPro" id="IPR009057">
    <property type="entry name" value="Homeodomain-like_sf"/>
</dbReference>
<proteinExistence type="predicted"/>
<dbReference type="NCBIfam" id="NF033516">
    <property type="entry name" value="transpos_IS3"/>
    <property type="match status" value="1"/>
</dbReference>
<accession>A0AAP9WJ31</accession>
<feature type="domain" description="Integrase catalytic" evidence="2">
    <location>
        <begin position="215"/>
        <end position="379"/>
    </location>
</feature>
<dbReference type="InterPro" id="IPR012337">
    <property type="entry name" value="RNaseH-like_sf"/>
</dbReference>
<dbReference type="InterPro" id="IPR050900">
    <property type="entry name" value="Transposase_IS3/IS150/IS904"/>
</dbReference>
<evidence type="ECO:0000313" key="4">
    <source>
        <dbReference type="EMBL" id="QOI53401.1"/>
    </source>
</evidence>
<dbReference type="SUPFAM" id="SSF53098">
    <property type="entry name" value="Ribonuclease H-like"/>
    <property type="match status" value="1"/>
</dbReference>
<gene>
    <name evidence="3" type="ORF">Lepto1489_08210</name>
    <name evidence="4" type="ORF">Lepto1489_24045</name>
</gene>
<evidence type="ECO:0000313" key="3">
    <source>
        <dbReference type="EMBL" id="QOI50426.1"/>
    </source>
</evidence>
<dbReference type="Pfam" id="PF00665">
    <property type="entry name" value="rve"/>
    <property type="match status" value="1"/>
</dbReference>
<dbReference type="SUPFAM" id="SSF46689">
    <property type="entry name" value="Homeodomain-like"/>
    <property type="match status" value="1"/>
</dbReference>
<dbReference type="Pfam" id="PF01527">
    <property type="entry name" value="HTH_Tnp_1"/>
    <property type="match status" value="1"/>
</dbReference>
<dbReference type="InterPro" id="IPR036397">
    <property type="entry name" value="RNaseH_sf"/>
</dbReference>
<organism evidence="3 5">
    <name type="scientific">Leptospira interrogans serovar Bataviae</name>
    <dbReference type="NCBI Taxonomy" id="312175"/>
    <lineage>
        <taxon>Bacteria</taxon>
        <taxon>Pseudomonadati</taxon>
        <taxon>Spirochaetota</taxon>
        <taxon>Spirochaetia</taxon>
        <taxon>Leptospirales</taxon>
        <taxon>Leptospiraceae</taxon>
        <taxon>Leptospira</taxon>
    </lineage>
</organism>
<dbReference type="InterPro" id="IPR001584">
    <property type="entry name" value="Integrase_cat-core"/>
</dbReference>
<dbReference type="PROSITE" id="PS50994">
    <property type="entry name" value="INTEGRASE"/>
    <property type="match status" value="1"/>
</dbReference>
<keyword evidence="4" id="KW-0614">Plasmid</keyword>
<dbReference type="GO" id="GO:0004803">
    <property type="term" value="F:transposase activity"/>
    <property type="evidence" value="ECO:0007669"/>
    <property type="project" value="InterPro"/>
</dbReference>
<sequence>MKGRRKYSPEFREQAVNRTLNGSFTIKEVAESLGVSYFVLRQWKAEHLKKKETEQPLPDKQLKESEELKRLRKENLRLKDENANLKKVCGHAFPRTESRLKFMKSNCLEHSIGSMARVLGVSRSGYYKYLNRHKDRSVAPELTNFLQEKWLKSRKNYGFKRLFQEVKKSNLPYGARKVRKAMKHCKISGKQRKQFRPLTTNSKHGGRIAPDLVQRKFHPNEQNRIWVSDVTFIRTSFGWSYLCVILDLYSRKTVGWSLSDRNDSQLVCDTILKAVLSRNPRKGLIFHSDRGSNFCSKETRRLLIANGIRRSNSRKGNCWDNAVAESFFSSLKREIEYNTFYNIEEAEHLLFDFIEVYYNRFRFHSTLGYISPEEFETNIA</sequence>
<reference evidence="3" key="1">
    <citation type="submission" date="2019-09" db="EMBL/GenBank/DDBJ databases">
        <title>Comparative Genomics of Leptospira interrogans Reveals Genome Plasticity - A Common Adaptive Strategy for Survival in Various Hosts.</title>
        <authorList>
            <person name="Ramli S.R."/>
            <person name="Bunk B."/>
            <person name="Goris M."/>
            <person name="Bhuju S."/>
            <person name="Jarek M."/>
            <person name="Sproer C."/>
            <person name="Mustakim S."/>
            <person name="Strommenger B."/>
            <person name="Pessler F."/>
        </authorList>
    </citation>
    <scope>NUCLEOTIDE SEQUENCE</scope>
    <source>
        <strain evidence="3">1489</strain>
        <plasmid evidence="4">p5</plasmid>
    </source>
</reference>
<dbReference type="EMBL" id="CP043893">
    <property type="protein sequence ID" value="QOI50426.1"/>
    <property type="molecule type" value="Genomic_DNA"/>
</dbReference>
<dbReference type="EMBL" id="CP043901">
    <property type="protein sequence ID" value="QOI53401.1"/>
    <property type="molecule type" value="Genomic_DNA"/>
</dbReference>
<dbReference type="GO" id="GO:0015074">
    <property type="term" value="P:DNA integration"/>
    <property type="evidence" value="ECO:0007669"/>
    <property type="project" value="InterPro"/>
</dbReference>
<protein>
    <submittedName>
        <fullName evidence="3">IS3 family transposase</fullName>
    </submittedName>
</protein>
<dbReference type="GO" id="GO:0003677">
    <property type="term" value="F:DNA binding"/>
    <property type="evidence" value="ECO:0007669"/>
    <property type="project" value="InterPro"/>
</dbReference>
<geneLocation type="plasmid" evidence="4 5">
    <name>p5</name>
</geneLocation>
<dbReference type="AlphaFoldDB" id="A0AAP9WJ31"/>
<evidence type="ECO:0000256" key="1">
    <source>
        <dbReference type="SAM" id="Coils"/>
    </source>
</evidence>
<dbReference type="Proteomes" id="UP000663255">
    <property type="component" value="Plasmid p5"/>
</dbReference>
<dbReference type="InterPro" id="IPR002514">
    <property type="entry name" value="Transposase_8"/>
</dbReference>
<dbReference type="PANTHER" id="PTHR46889:SF4">
    <property type="entry name" value="TRANSPOSASE INSO FOR INSERTION SEQUENCE ELEMENT IS911B-RELATED"/>
    <property type="match status" value="1"/>
</dbReference>
<keyword evidence="1" id="KW-0175">Coiled coil</keyword>
<dbReference type="GO" id="GO:0006313">
    <property type="term" value="P:DNA transposition"/>
    <property type="evidence" value="ECO:0007669"/>
    <property type="project" value="InterPro"/>
</dbReference>
<dbReference type="Proteomes" id="UP000663255">
    <property type="component" value="Chromosome 1"/>
</dbReference>
<evidence type="ECO:0000313" key="5">
    <source>
        <dbReference type="Proteomes" id="UP000663255"/>
    </source>
</evidence>
<dbReference type="Gene3D" id="3.30.420.10">
    <property type="entry name" value="Ribonuclease H-like superfamily/Ribonuclease H"/>
    <property type="match status" value="1"/>
</dbReference>
<dbReference type="InterPro" id="IPR048020">
    <property type="entry name" value="Transpos_IS3"/>
</dbReference>
<name>A0AAP9WJ31_LEPIR</name>
<dbReference type="PANTHER" id="PTHR46889">
    <property type="entry name" value="TRANSPOSASE INSF FOR INSERTION SEQUENCE IS3B-RELATED"/>
    <property type="match status" value="1"/>
</dbReference>
<dbReference type="Pfam" id="PF13333">
    <property type="entry name" value="rve_2"/>
    <property type="match status" value="1"/>
</dbReference>
<evidence type="ECO:0000259" key="2">
    <source>
        <dbReference type="PROSITE" id="PS50994"/>
    </source>
</evidence>
<feature type="coiled-coil region" evidence="1">
    <location>
        <begin position="61"/>
        <end position="88"/>
    </location>
</feature>
<dbReference type="Gene3D" id="1.10.10.60">
    <property type="entry name" value="Homeodomain-like"/>
    <property type="match status" value="1"/>
</dbReference>
<dbReference type="RefSeq" id="WP_157438455.1">
    <property type="nucleotide sequence ID" value="NZ_CP043893.1"/>
</dbReference>